<gene>
    <name evidence="2" type="ORF">QM089_23360</name>
</gene>
<evidence type="ECO:0000256" key="1">
    <source>
        <dbReference type="SAM" id="Phobius"/>
    </source>
</evidence>
<evidence type="ECO:0000313" key="3">
    <source>
        <dbReference type="Proteomes" id="UP001187859"/>
    </source>
</evidence>
<dbReference type="NCBIfam" id="TIGR02532">
    <property type="entry name" value="IV_pilin_GFxxxE"/>
    <property type="match status" value="1"/>
</dbReference>
<keyword evidence="1" id="KW-0472">Membrane</keyword>
<dbReference type="RefSeq" id="WP_259476978.1">
    <property type="nucleotide sequence ID" value="NZ_CP091834.1"/>
</dbReference>
<dbReference type="PROSITE" id="PS00409">
    <property type="entry name" value="PROKAR_NTER_METHYL"/>
    <property type="match status" value="1"/>
</dbReference>
<evidence type="ECO:0000313" key="2">
    <source>
        <dbReference type="EMBL" id="MDV5393130.1"/>
    </source>
</evidence>
<dbReference type="SUPFAM" id="SSF54523">
    <property type="entry name" value="Pili subunits"/>
    <property type="match status" value="1"/>
</dbReference>
<dbReference type="InterPro" id="IPR045584">
    <property type="entry name" value="Pilin-like"/>
</dbReference>
<sequence length="318" mass="34660">MKRSKQSGFTLIELVVALGVISILSAIYFQTKQNDAFEREAQVAADGINELITMVQAFEHDSLNTVNTKERFPSAMSDLVSKGYADACTSNSFTVLGTCRPVDYTFWGDSITITSYDENLSASPAVRTHAQIKYPLTKITDAARRKRAAAYIVRTIPFVTVDAAKTYLTIRVNRSGASVRSDVFLRKDGDTPLTGDWNVGNYSIANAKNVLVRTQDGRQMNLGATVISSFAVAVTSGAGTKVSMPSCPTGLTPAISTAVKTVAGDEFTTLGGVSSYYTTYAASKYWQVFIKYRALDKATNKWKDFYKGEVNVNISCII</sequence>
<feature type="transmembrane region" description="Helical" evidence="1">
    <location>
        <begin position="7"/>
        <end position="29"/>
    </location>
</feature>
<name>A0AAE4TQF1_9GAMM</name>
<protein>
    <submittedName>
        <fullName evidence="2">Type II secretion system protein</fullName>
    </submittedName>
</protein>
<accession>A0AAE4TQF1</accession>
<dbReference type="AlphaFoldDB" id="A0AAE4TQF1"/>
<keyword evidence="1" id="KW-1133">Transmembrane helix</keyword>
<dbReference type="EMBL" id="JASGOQ010000003">
    <property type="protein sequence ID" value="MDV5393130.1"/>
    <property type="molecule type" value="Genomic_DNA"/>
</dbReference>
<dbReference type="InterPro" id="IPR012902">
    <property type="entry name" value="N_methyl_site"/>
</dbReference>
<organism evidence="2 3">
    <name type="scientific">Shewanella xiamenensis</name>
    <dbReference type="NCBI Taxonomy" id="332186"/>
    <lineage>
        <taxon>Bacteria</taxon>
        <taxon>Pseudomonadati</taxon>
        <taxon>Pseudomonadota</taxon>
        <taxon>Gammaproteobacteria</taxon>
        <taxon>Alteromonadales</taxon>
        <taxon>Shewanellaceae</taxon>
        <taxon>Shewanella</taxon>
    </lineage>
</organism>
<dbReference type="Pfam" id="PF07963">
    <property type="entry name" value="N_methyl"/>
    <property type="match status" value="1"/>
</dbReference>
<dbReference type="Gene3D" id="3.30.700.10">
    <property type="entry name" value="Glycoprotein, Type 4 Pilin"/>
    <property type="match status" value="1"/>
</dbReference>
<proteinExistence type="predicted"/>
<comment type="caution">
    <text evidence="2">The sequence shown here is derived from an EMBL/GenBank/DDBJ whole genome shotgun (WGS) entry which is preliminary data.</text>
</comment>
<reference evidence="2" key="1">
    <citation type="submission" date="2023-05" db="EMBL/GenBank/DDBJ databases">
        <title>Colonisation of extended spectrum b-lactamase- and carbapenemase-producing bacteria on hospital surfaces from low- and middle-income countries.</title>
        <authorList>
            <person name="Nieto-Rosado M."/>
            <person name="Sands K."/>
            <person name="Iregbu K."/>
            <person name="Zahra R."/>
            <person name="Mazarati J.B."/>
            <person name="Mehtar S."/>
            <person name="Barnards-Group B."/>
            <person name="Walsh T.R."/>
        </authorList>
    </citation>
    <scope>NUCLEOTIDE SEQUENCE</scope>
    <source>
        <strain evidence="2">PP-E493</strain>
    </source>
</reference>
<dbReference type="Proteomes" id="UP001187859">
    <property type="component" value="Unassembled WGS sequence"/>
</dbReference>
<keyword evidence="1" id="KW-0812">Transmembrane</keyword>